<keyword evidence="2" id="KW-1185">Reference proteome</keyword>
<protein>
    <submittedName>
        <fullName evidence="1">4Fe-4S single cluster domain-containing protein</fullName>
    </submittedName>
</protein>
<evidence type="ECO:0000313" key="1">
    <source>
        <dbReference type="EMBL" id="GMQ65153.1"/>
    </source>
</evidence>
<sequence>MEIVINRYVKKTSVEGPGNRACIWVQGCPIKCDGCINEHMWNIDKGISMDIIDLSNIILSVEGIEGITILGGEPFYQPQAVYLLCKIAKEHNLSIVVFTGYTIDKLQQSDDKWVHKLLSITDLLIDGPYINKYQDFNRPWIGSSNQRYHYLSHRYKYLEKSIQNIKNGFDIRISPQGEILINGMGDINKLKKNIFKNIL</sequence>
<organism evidence="1 2">
    <name type="scientific">Vallitalea maricola</name>
    <dbReference type="NCBI Taxonomy" id="3074433"/>
    <lineage>
        <taxon>Bacteria</taxon>
        <taxon>Bacillati</taxon>
        <taxon>Bacillota</taxon>
        <taxon>Clostridia</taxon>
        <taxon>Lachnospirales</taxon>
        <taxon>Vallitaleaceae</taxon>
        <taxon>Vallitalea</taxon>
    </lineage>
</organism>
<proteinExistence type="predicted"/>
<accession>A0ACB5URD6</accession>
<evidence type="ECO:0000313" key="2">
    <source>
        <dbReference type="Proteomes" id="UP001374599"/>
    </source>
</evidence>
<name>A0ACB5URD6_9FIRM</name>
<dbReference type="Proteomes" id="UP001374599">
    <property type="component" value="Unassembled WGS sequence"/>
</dbReference>
<comment type="caution">
    <text evidence="1">The sequence shown here is derived from an EMBL/GenBank/DDBJ whole genome shotgun (WGS) entry which is preliminary data.</text>
</comment>
<reference evidence="1" key="1">
    <citation type="submission" date="2023-09" db="EMBL/GenBank/DDBJ databases">
        <title>Vallitalea sediminicola and Vallitalea maricola sp. nov., anaerobic bacteria isolated from marine sediment.</title>
        <authorList>
            <person name="Hirano S."/>
            <person name="Maeda A."/>
            <person name="Terahara T."/>
            <person name="Mori K."/>
            <person name="Hamada M."/>
            <person name="Matsumoto R."/>
            <person name="Kobayashi T."/>
        </authorList>
    </citation>
    <scope>NUCLEOTIDE SEQUENCE</scope>
    <source>
        <strain evidence="1">AN17-2</strain>
    </source>
</reference>
<gene>
    <name evidence="1" type="ORF">AN2V17_43950</name>
</gene>
<dbReference type="EMBL" id="BTPU01000099">
    <property type="protein sequence ID" value="GMQ65153.1"/>
    <property type="molecule type" value="Genomic_DNA"/>
</dbReference>